<proteinExistence type="predicted"/>
<dbReference type="RefSeq" id="WP_179843063.1">
    <property type="nucleotide sequence ID" value="NZ_JACCBA010000001.1"/>
</dbReference>
<comment type="caution">
    <text evidence="1">The sequence shown here is derived from an EMBL/GenBank/DDBJ whole genome shotgun (WGS) entry which is preliminary data.</text>
</comment>
<gene>
    <name evidence="1" type="ORF">BJY14_001662</name>
</gene>
<dbReference type="PANTHER" id="PTHR30619">
    <property type="entry name" value="DNA INTERNALIZATION/COMPETENCE PROTEIN COMEC/REC2"/>
    <property type="match status" value="1"/>
</dbReference>
<organism evidence="1 2">
    <name type="scientific">Actinomadura luteofluorescens</name>
    <dbReference type="NCBI Taxonomy" id="46163"/>
    <lineage>
        <taxon>Bacteria</taxon>
        <taxon>Bacillati</taxon>
        <taxon>Actinomycetota</taxon>
        <taxon>Actinomycetes</taxon>
        <taxon>Streptosporangiales</taxon>
        <taxon>Thermomonosporaceae</taxon>
        <taxon>Actinomadura</taxon>
    </lineage>
</organism>
<keyword evidence="2" id="KW-1185">Reference proteome</keyword>
<dbReference type="Proteomes" id="UP000529783">
    <property type="component" value="Unassembled WGS sequence"/>
</dbReference>
<sequence>MKLYKQEQTPFWIALSSFSTDPPSPDTFEVSVFGPGKGESIVVHLGARRWIVVDSCRDQRSGTVSPLDYLKGIGVDLSTEVHAIVATHAHDDHFAGIADTVEACASAVVVTSQALVSREFLALVEADNEIAGVTDTASYREYRRIFAIAERRKQSFTGQRPLRRAQENKIVLTLPRRDVAPPATVTALSPSEHAVTRALETLAKNQLHAMGERTRRSMLDPNEASIGLWISAGEVNVLLGADLLSGPKGCGWGAILHSFSPPELATLYKAAHHGSSTSHHDGLWDKLLTTAPVVLMTPFRHGSVNLPKDSDIAYFLGYTNHAWITSPRPPTPSSSFQKQAAKLGTLARNARDPYGKVGHLRARISLNGGAWHVDNFSPAAQLRTSSTK</sequence>
<dbReference type="InterPro" id="IPR052159">
    <property type="entry name" value="Competence_DNA_uptake"/>
</dbReference>
<dbReference type="PANTHER" id="PTHR30619:SF1">
    <property type="entry name" value="RECOMBINATION PROTEIN 2"/>
    <property type="match status" value="1"/>
</dbReference>
<name>A0A7Y9EDB9_9ACTN</name>
<protein>
    <submittedName>
        <fullName evidence="1">Beta-lactamase superfamily II metal-dependent hydrolase</fullName>
    </submittedName>
</protein>
<evidence type="ECO:0000313" key="1">
    <source>
        <dbReference type="EMBL" id="NYD45679.1"/>
    </source>
</evidence>
<keyword evidence="1" id="KW-0378">Hydrolase</keyword>
<dbReference type="InterPro" id="IPR036866">
    <property type="entry name" value="RibonucZ/Hydroxyglut_hydro"/>
</dbReference>
<dbReference type="AlphaFoldDB" id="A0A7Y9EDB9"/>
<evidence type="ECO:0000313" key="2">
    <source>
        <dbReference type="Proteomes" id="UP000529783"/>
    </source>
</evidence>
<dbReference type="EMBL" id="JACCBA010000001">
    <property type="protein sequence ID" value="NYD45679.1"/>
    <property type="molecule type" value="Genomic_DNA"/>
</dbReference>
<dbReference type="GO" id="GO:0016787">
    <property type="term" value="F:hydrolase activity"/>
    <property type="evidence" value="ECO:0007669"/>
    <property type="project" value="UniProtKB-KW"/>
</dbReference>
<accession>A0A7Y9EDB9</accession>
<reference evidence="1 2" key="1">
    <citation type="submission" date="2020-07" db="EMBL/GenBank/DDBJ databases">
        <title>Sequencing the genomes of 1000 actinobacteria strains.</title>
        <authorList>
            <person name="Klenk H.-P."/>
        </authorList>
    </citation>
    <scope>NUCLEOTIDE SEQUENCE [LARGE SCALE GENOMIC DNA]</scope>
    <source>
        <strain evidence="1 2">DSM 40398</strain>
    </source>
</reference>
<dbReference type="Gene3D" id="3.60.15.10">
    <property type="entry name" value="Ribonuclease Z/Hydroxyacylglutathione hydrolase-like"/>
    <property type="match status" value="1"/>
</dbReference>
<dbReference type="SUPFAM" id="SSF56281">
    <property type="entry name" value="Metallo-hydrolase/oxidoreductase"/>
    <property type="match status" value="1"/>
</dbReference>